<dbReference type="OrthoDB" id="10255969at2759"/>
<sequence length="271" mass="29922">MASKGVPPKGKKVSRDECAVYMRHGYKEFKKPYALLCADMDMTIMRGCIYGLLGASGCGKTTLLACIVGLRRLDKGELWVLGGKPQSRDSAVPGPRIGYMPQETALYGEFTIQETMLYFGWIFNMKSKDINARLDFLLDLLDLPTKKRLVKNLSGGQQRRVSFATSLMHNPELLILDEPTVGVDPLLRQKIWDYLLDISKDGKKTIIVTTHYIDEAKQANVIGLMRGGKLLAEDSPATLLSTYGGGSLEDVFLKLSKLQSESAGKAIKADP</sequence>
<dbReference type="Proteomes" id="UP000410492">
    <property type="component" value="Unassembled WGS sequence"/>
</dbReference>
<dbReference type="AlphaFoldDB" id="A0A653CMA9"/>
<dbReference type="GO" id="GO:0005524">
    <property type="term" value="F:ATP binding"/>
    <property type="evidence" value="ECO:0007669"/>
    <property type="project" value="UniProtKB-KW"/>
</dbReference>
<feature type="non-terminal residue" evidence="4">
    <location>
        <position position="271"/>
    </location>
</feature>
<dbReference type="SUPFAM" id="SSF52540">
    <property type="entry name" value="P-loop containing nucleoside triphosphate hydrolases"/>
    <property type="match status" value="1"/>
</dbReference>
<name>A0A653CMA9_CALMS</name>
<proteinExistence type="predicted"/>
<dbReference type="PANTHER" id="PTHR43038:SF3">
    <property type="entry name" value="ABC TRANSPORTER G FAMILY MEMBER 20 ISOFORM X1"/>
    <property type="match status" value="1"/>
</dbReference>
<evidence type="ECO:0000259" key="3">
    <source>
        <dbReference type="PROSITE" id="PS50893"/>
    </source>
</evidence>
<dbReference type="SMART" id="SM00382">
    <property type="entry name" value="AAA"/>
    <property type="match status" value="1"/>
</dbReference>
<dbReference type="InterPro" id="IPR027417">
    <property type="entry name" value="P-loop_NTPase"/>
</dbReference>
<accession>A0A653CMA9</accession>
<dbReference type="GO" id="GO:0016887">
    <property type="term" value="F:ATP hydrolysis activity"/>
    <property type="evidence" value="ECO:0007669"/>
    <property type="project" value="InterPro"/>
</dbReference>
<reference evidence="4 5" key="1">
    <citation type="submission" date="2019-01" db="EMBL/GenBank/DDBJ databases">
        <authorList>
            <person name="Sayadi A."/>
        </authorList>
    </citation>
    <scope>NUCLEOTIDE SEQUENCE [LARGE SCALE GENOMIC DNA]</scope>
</reference>
<dbReference type="PROSITE" id="PS50893">
    <property type="entry name" value="ABC_TRANSPORTER_2"/>
    <property type="match status" value="1"/>
</dbReference>
<evidence type="ECO:0000256" key="2">
    <source>
        <dbReference type="ARBA" id="ARBA00022840"/>
    </source>
</evidence>
<dbReference type="Pfam" id="PF00005">
    <property type="entry name" value="ABC_tran"/>
    <property type="match status" value="1"/>
</dbReference>
<evidence type="ECO:0000256" key="1">
    <source>
        <dbReference type="ARBA" id="ARBA00022741"/>
    </source>
</evidence>
<keyword evidence="5" id="KW-1185">Reference proteome</keyword>
<dbReference type="CDD" id="cd03230">
    <property type="entry name" value="ABC_DR_subfamily_A"/>
    <property type="match status" value="1"/>
</dbReference>
<protein>
    <recommendedName>
        <fullName evidence="3">ABC transporter domain-containing protein</fullName>
    </recommendedName>
</protein>
<dbReference type="PROSITE" id="PS00211">
    <property type="entry name" value="ABC_TRANSPORTER_1"/>
    <property type="match status" value="1"/>
</dbReference>
<keyword evidence="1" id="KW-0547">Nucleotide-binding</keyword>
<dbReference type="EMBL" id="CAACVG010008248">
    <property type="protein sequence ID" value="VEN49044.1"/>
    <property type="molecule type" value="Genomic_DNA"/>
</dbReference>
<feature type="domain" description="ABC transporter" evidence="3">
    <location>
        <begin position="20"/>
        <end position="252"/>
    </location>
</feature>
<dbReference type="Gene3D" id="3.40.50.300">
    <property type="entry name" value="P-loop containing nucleotide triphosphate hydrolases"/>
    <property type="match status" value="1"/>
</dbReference>
<dbReference type="InterPro" id="IPR003439">
    <property type="entry name" value="ABC_transporter-like_ATP-bd"/>
</dbReference>
<organism evidence="4 5">
    <name type="scientific">Callosobruchus maculatus</name>
    <name type="common">Southern cowpea weevil</name>
    <name type="synonym">Pulse bruchid</name>
    <dbReference type="NCBI Taxonomy" id="64391"/>
    <lineage>
        <taxon>Eukaryota</taxon>
        <taxon>Metazoa</taxon>
        <taxon>Ecdysozoa</taxon>
        <taxon>Arthropoda</taxon>
        <taxon>Hexapoda</taxon>
        <taxon>Insecta</taxon>
        <taxon>Pterygota</taxon>
        <taxon>Neoptera</taxon>
        <taxon>Endopterygota</taxon>
        <taxon>Coleoptera</taxon>
        <taxon>Polyphaga</taxon>
        <taxon>Cucujiformia</taxon>
        <taxon>Chrysomeloidea</taxon>
        <taxon>Chrysomelidae</taxon>
        <taxon>Bruchinae</taxon>
        <taxon>Bruchini</taxon>
        <taxon>Callosobruchus</taxon>
    </lineage>
</organism>
<evidence type="ECO:0000313" key="4">
    <source>
        <dbReference type="EMBL" id="VEN49044.1"/>
    </source>
</evidence>
<evidence type="ECO:0000313" key="5">
    <source>
        <dbReference type="Proteomes" id="UP000410492"/>
    </source>
</evidence>
<keyword evidence="2" id="KW-0067">ATP-binding</keyword>
<dbReference type="PANTHER" id="PTHR43038">
    <property type="entry name" value="ATP-BINDING CASSETTE, SUB-FAMILY H, MEMBER 1"/>
    <property type="match status" value="1"/>
</dbReference>
<gene>
    <name evidence="4" type="ORF">CALMAC_LOCUS10282</name>
</gene>
<dbReference type="InterPro" id="IPR017871">
    <property type="entry name" value="ABC_transporter-like_CS"/>
</dbReference>
<dbReference type="InterPro" id="IPR003593">
    <property type="entry name" value="AAA+_ATPase"/>
</dbReference>